<name>A0A182FXR2_ANOAL</name>
<reference evidence="1" key="2">
    <citation type="submission" date="2022-08" db="UniProtKB">
        <authorList>
            <consortium name="EnsemblMetazoa"/>
        </authorList>
    </citation>
    <scope>IDENTIFICATION</scope>
    <source>
        <strain evidence="1">STECLA/ALBI9_A</strain>
    </source>
</reference>
<organism evidence="1 2">
    <name type="scientific">Anopheles albimanus</name>
    <name type="common">New world malaria mosquito</name>
    <dbReference type="NCBI Taxonomy" id="7167"/>
    <lineage>
        <taxon>Eukaryota</taxon>
        <taxon>Metazoa</taxon>
        <taxon>Ecdysozoa</taxon>
        <taxon>Arthropoda</taxon>
        <taxon>Hexapoda</taxon>
        <taxon>Insecta</taxon>
        <taxon>Pterygota</taxon>
        <taxon>Neoptera</taxon>
        <taxon>Endopterygota</taxon>
        <taxon>Diptera</taxon>
        <taxon>Nematocera</taxon>
        <taxon>Culicoidea</taxon>
        <taxon>Culicidae</taxon>
        <taxon>Anophelinae</taxon>
        <taxon>Anopheles</taxon>
    </lineage>
</organism>
<accession>A0A182FXR2</accession>
<evidence type="ECO:0000313" key="1">
    <source>
        <dbReference type="EnsemblMetazoa" id="AALB014429-PA"/>
    </source>
</evidence>
<protein>
    <submittedName>
        <fullName evidence="1">Uncharacterized protein</fullName>
    </submittedName>
</protein>
<sequence length="37" mass="4194">MLSPSNNTFGFVRTRCDRDRAAEPAASSIRRQRLPCL</sequence>
<evidence type="ECO:0000313" key="2">
    <source>
        <dbReference type="Proteomes" id="UP000069272"/>
    </source>
</evidence>
<reference evidence="1 2" key="1">
    <citation type="journal article" date="2017" name="G3 (Bethesda)">
        <title>The Physical Genome Mapping of Anopheles albimanus Corrected Scaffold Misassemblies and Identified Interarm Rearrangements in Genus Anopheles.</title>
        <authorList>
            <person name="Artemov G.N."/>
            <person name="Peery A.N."/>
            <person name="Jiang X."/>
            <person name="Tu Z."/>
            <person name="Stegniy V.N."/>
            <person name="Sharakhova M.V."/>
            <person name="Sharakhov I.V."/>
        </authorList>
    </citation>
    <scope>NUCLEOTIDE SEQUENCE [LARGE SCALE GENOMIC DNA]</scope>
    <source>
        <strain evidence="1 2">ALBI9_A</strain>
    </source>
</reference>
<keyword evidence="2" id="KW-1185">Reference proteome</keyword>
<proteinExistence type="predicted"/>
<dbReference type="Proteomes" id="UP000069272">
    <property type="component" value="Chromosome 3L"/>
</dbReference>
<dbReference type="EnsemblMetazoa" id="AALB014429-RA">
    <property type="protein sequence ID" value="AALB014429-PA"/>
    <property type="gene ID" value="AALB014429"/>
</dbReference>
<dbReference type="VEuPathDB" id="VectorBase:AALB014429"/>
<dbReference type="AlphaFoldDB" id="A0A182FXR2"/>